<organism evidence="2 3">
    <name type="scientific">Dendrothele bispora (strain CBS 962.96)</name>
    <dbReference type="NCBI Taxonomy" id="1314807"/>
    <lineage>
        <taxon>Eukaryota</taxon>
        <taxon>Fungi</taxon>
        <taxon>Dikarya</taxon>
        <taxon>Basidiomycota</taxon>
        <taxon>Agaricomycotina</taxon>
        <taxon>Agaricomycetes</taxon>
        <taxon>Agaricomycetidae</taxon>
        <taxon>Agaricales</taxon>
        <taxon>Agaricales incertae sedis</taxon>
        <taxon>Dendrothele</taxon>
    </lineage>
</organism>
<evidence type="ECO:0000256" key="1">
    <source>
        <dbReference type="SAM" id="MobiDB-lite"/>
    </source>
</evidence>
<protein>
    <submittedName>
        <fullName evidence="2">Uncharacterized protein</fullName>
    </submittedName>
</protein>
<name>A0A4S8KRJ7_DENBC</name>
<dbReference type="Proteomes" id="UP000297245">
    <property type="component" value="Unassembled WGS sequence"/>
</dbReference>
<dbReference type="EMBL" id="ML180223">
    <property type="protein sequence ID" value="THU78283.1"/>
    <property type="molecule type" value="Genomic_DNA"/>
</dbReference>
<dbReference type="AlphaFoldDB" id="A0A4S8KRJ7"/>
<accession>A0A4S8KRJ7</accession>
<dbReference type="OrthoDB" id="4456959at2759"/>
<gene>
    <name evidence="2" type="ORF">K435DRAFT_876794</name>
</gene>
<feature type="region of interest" description="Disordered" evidence="1">
    <location>
        <begin position="102"/>
        <end position="125"/>
    </location>
</feature>
<proteinExistence type="predicted"/>
<evidence type="ECO:0000313" key="2">
    <source>
        <dbReference type="EMBL" id="THU78283.1"/>
    </source>
</evidence>
<reference evidence="2 3" key="1">
    <citation type="journal article" date="2019" name="Nat. Ecol. Evol.">
        <title>Megaphylogeny resolves global patterns of mushroom evolution.</title>
        <authorList>
            <person name="Varga T."/>
            <person name="Krizsan K."/>
            <person name="Foldi C."/>
            <person name="Dima B."/>
            <person name="Sanchez-Garcia M."/>
            <person name="Sanchez-Ramirez S."/>
            <person name="Szollosi G.J."/>
            <person name="Szarkandi J.G."/>
            <person name="Papp V."/>
            <person name="Albert L."/>
            <person name="Andreopoulos W."/>
            <person name="Angelini C."/>
            <person name="Antonin V."/>
            <person name="Barry K.W."/>
            <person name="Bougher N.L."/>
            <person name="Buchanan P."/>
            <person name="Buyck B."/>
            <person name="Bense V."/>
            <person name="Catcheside P."/>
            <person name="Chovatia M."/>
            <person name="Cooper J."/>
            <person name="Damon W."/>
            <person name="Desjardin D."/>
            <person name="Finy P."/>
            <person name="Geml J."/>
            <person name="Haridas S."/>
            <person name="Hughes K."/>
            <person name="Justo A."/>
            <person name="Karasinski D."/>
            <person name="Kautmanova I."/>
            <person name="Kiss B."/>
            <person name="Kocsube S."/>
            <person name="Kotiranta H."/>
            <person name="LaButti K.M."/>
            <person name="Lechner B.E."/>
            <person name="Liimatainen K."/>
            <person name="Lipzen A."/>
            <person name="Lukacs Z."/>
            <person name="Mihaltcheva S."/>
            <person name="Morgado L.N."/>
            <person name="Niskanen T."/>
            <person name="Noordeloos M.E."/>
            <person name="Ohm R.A."/>
            <person name="Ortiz-Santana B."/>
            <person name="Ovrebo C."/>
            <person name="Racz N."/>
            <person name="Riley R."/>
            <person name="Savchenko A."/>
            <person name="Shiryaev A."/>
            <person name="Soop K."/>
            <person name="Spirin V."/>
            <person name="Szebenyi C."/>
            <person name="Tomsovsky M."/>
            <person name="Tulloss R.E."/>
            <person name="Uehling J."/>
            <person name="Grigoriev I.V."/>
            <person name="Vagvolgyi C."/>
            <person name="Papp T."/>
            <person name="Martin F.M."/>
            <person name="Miettinen O."/>
            <person name="Hibbett D.S."/>
            <person name="Nagy L.G."/>
        </authorList>
    </citation>
    <scope>NUCLEOTIDE SEQUENCE [LARGE SCALE GENOMIC DNA]</scope>
    <source>
        <strain evidence="2 3">CBS 962.96</strain>
    </source>
</reference>
<sequence>MPDGICSSCLNQGVDCKHSQMQQKRGPKPAGTRTDASQPLDVLVTKILQSTETNPFHVPNDKDAVRSILFKLASHLRTLEKEVEYCRKNHLDGLDDSLAISESSPSLGTDSVSVESVKTSTPDEANSVTDLSDDLAQFTIGWPKRVHFGESSSMTLVMSALNHRKELSLPEWKSVFARVRRPEFWEAPSVSVNHMTFMAKLND</sequence>
<keyword evidence="3" id="KW-1185">Reference proteome</keyword>
<evidence type="ECO:0000313" key="3">
    <source>
        <dbReference type="Proteomes" id="UP000297245"/>
    </source>
</evidence>